<keyword evidence="6 8" id="KW-0460">Magnesium</keyword>
<reference evidence="10 11" key="1">
    <citation type="submission" date="2020-03" db="EMBL/GenBank/DDBJ databases">
        <title>Draft genome of Streptomyces sp. ventii, isolated from the Axial Seamount in the Pacific Ocean, and resequencing of the two type strains Streptomyces lonarensis strain NCL 716 and Streptomyces bohaiensis strain 11A07.</title>
        <authorList>
            <person name="Loughran R.M."/>
            <person name="Pfannmuller K.M."/>
            <person name="Wasson B.J."/>
            <person name="Deadmond M.C."/>
            <person name="Paddock B.E."/>
            <person name="Koyack M.J."/>
            <person name="Gallegos D.A."/>
            <person name="Mitchell E.A."/>
            <person name="Ushijima B."/>
            <person name="Saw J.H."/>
            <person name="Mcphail K.L."/>
            <person name="Videau P."/>
        </authorList>
    </citation>
    <scope>NUCLEOTIDE SEQUENCE [LARGE SCALE GENOMIC DNA]</scope>
    <source>
        <strain evidence="11">5675061</strain>
    </source>
</reference>
<evidence type="ECO:0000256" key="7">
    <source>
        <dbReference type="ARBA" id="ARBA00038093"/>
    </source>
</evidence>
<comment type="function">
    <text evidence="8">Toxic component of a toxin-antitoxin (TA) system. An RNase.</text>
</comment>
<dbReference type="PANTHER" id="PTHR33653">
    <property type="entry name" value="RIBONUCLEASE VAPC2"/>
    <property type="match status" value="1"/>
</dbReference>
<dbReference type="Pfam" id="PF01850">
    <property type="entry name" value="PIN"/>
    <property type="match status" value="1"/>
</dbReference>
<name>A0ABX1AD86_9ACTN</name>
<evidence type="ECO:0000313" key="11">
    <source>
        <dbReference type="Proteomes" id="UP000746503"/>
    </source>
</evidence>
<evidence type="ECO:0000256" key="6">
    <source>
        <dbReference type="ARBA" id="ARBA00022842"/>
    </source>
</evidence>
<dbReference type="InterPro" id="IPR050556">
    <property type="entry name" value="Type_II_TA_system_RNase"/>
</dbReference>
<accession>A0ABX1AD86</accession>
<organism evidence="10 11">
    <name type="scientific">Streptomyces spiramenti</name>
    <dbReference type="NCBI Taxonomy" id="2720606"/>
    <lineage>
        <taxon>Bacteria</taxon>
        <taxon>Bacillati</taxon>
        <taxon>Actinomycetota</taxon>
        <taxon>Actinomycetes</taxon>
        <taxon>Kitasatosporales</taxon>
        <taxon>Streptomycetaceae</taxon>
        <taxon>Streptomyces</taxon>
    </lineage>
</organism>
<evidence type="ECO:0000256" key="8">
    <source>
        <dbReference type="HAMAP-Rule" id="MF_00265"/>
    </source>
</evidence>
<protein>
    <recommendedName>
        <fullName evidence="8">Ribonuclease VapC</fullName>
        <shortName evidence="8">RNase VapC</shortName>
        <ecNumber evidence="8">3.1.-.-</ecNumber>
    </recommendedName>
    <alternativeName>
        <fullName evidence="8">Toxin VapC</fullName>
    </alternativeName>
</protein>
<evidence type="ECO:0000259" key="9">
    <source>
        <dbReference type="Pfam" id="PF01850"/>
    </source>
</evidence>
<feature type="domain" description="PIN" evidence="9">
    <location>
        <begin position="5"/>
        <end position="122"/>
    </location>
</feature>
<dbReference type="RefSeq" id="WP_167931701.1">
    <property type="nucleotide sequence ID" value="NZ_JAAVJB010000009.1"/>
</dbReference>
<dbReference type="InterPro" id="IPR002716">
    <property type="entry name" value="PIN_dom"/>
</dbReference>
<keyword evidence="4 8" id="KW-0479">Metal-binding</keyword>
<dbReference type="EMBL" id="JAAVJB010000009">
    <property type="protein sequence ID" value="NJP65169.1"/>
    <property type="molecule type" value="Genomic_DNA"/>
</dbReference>
<dbReference type="SUPFAM" id="SSF88723">
    <property type="entry name" value="PIN domain-like"/>
    <property type="match status" value="1"/>
</dbReference>
<sequence length="130" mass="13873">MERLILDTGILIEAERGRLDLGHLSRNADLAIAAVTGAELLTGVERAEAPQLRQRRQEFADLVFAVIPVEDYTLDIARAHARLLAHVRSEGRPRGAHDLIIAATAAGTARAVMTTDGKAGFDDLPGVAVA</sequence>
<evidence type="ECO:0000256" key="2">
    <source>
        <dbReference type="ARBA" id="ARBA00022649"/>
    </source>
</evidence>
<comment type="similarity">
    <text evidence="7 8">Belongs to the PINc/VapC protein family.</text>
</comment>
<feature type="binding site" evidence="8">
    <location>
        <position position="7"/>
    </location>
    <ligand>
        <name>Mg(2+)</name>
        <dbReference type="ChEBI" id="CHEBI:18420"/>
    </ligand>
</feature>
<gene>
    <name evidence="8" type="primary">vapC</name>
    <name evidence="10" type="ORF">HCJ92_02420</name>
</gene>
<proteinExistence type="inferred from homology"/>
<feature type="binding site" evidence="8">
    <location>
        <position position="98"/>
    </location>
    <ligand>
        <name>Mg(2+)</name>
        <dbReference type="ChEBI" id="CHEBI:18420"/>
    </ligand>
</feature>
<dbReference type="InterPro" id="IPR029060">
    <property type="entry name" value="PIN-like_dom_sf"/>
</dbReference>
<evidence type="ECO:0000256" key="5">
    <source>
        <dbReference type="ARBA" id="ARBA00022801"/>
    </source>
</evidence>
<dbReference type="Gene3D" id="3.40.50.1010">
    <property type="entry name" value="5'-nuclease"/>
    <property type="match status" value="1"/>
</dbReference>
<dbReference type="EC" id="3.1.-.-" evidence="8"/>
<evidence type="ECO:0000256" key="3">
    <source>
        <dbReference type="ARBA" id="ARBA00022722"/>
    </source>
</evidence>
<keyword evidence="11" id="KW-1185">Reference proteome</keyword>
<evidence type="ECO:0000256" key="4">
    <source>
        <dbReference type="ARBA" id="ARBA00022723"/>
    </source>
</evidence>
<evidence type="ECO:0000313" key="10">
    <source>
        <dbReference type="EMBL" id="NJP65169.1"/>
    </source>
</evidence>
<keyword evidence="2 8" id="KW-1277">Toxin-antitoxin system</keyword>
<evidence type="ECO:0000256" key="1">
    <source>
        <dbReference type="ARBA" id="ARBA00001946"/>
    </source>
</evidence>
<dbReference type="Proteomes" id="UP000746503">
    <property type="component" value="Unassembled WGS sequence"/>
</dbReference>
<dbReference type="InterPro" id="IPR022907">
    <property type="entry name" value="VapC_family"/>
</dbReference>
<keyword evidence="3 8" id="KW-0540">Nuclease</keyword>
<dbReference type="PANTHER" id="PTHR33653:SF1">
    <property type="entry name" value="RIBONUCLEASE VAPC2"/>
    <property type="match status" value="1"/>
</dbReference>
<keyword evidence="8" id="KW-0800">Toxin</keyword>
<comment type="caution">
    <text evidence="10">The sequence shown here is derived from an EMBL/GenBank/DDBJ whole genome shotgun (WGS) entry which is preliminary data.</text>
</comment>
<comment type="cofactor">
    <cofactor evidence="1 8">
        <name>Mg(2+)</name>
        <dbReference type="ChEBI" id="CHEBI:18420"/>
    </cofactor>
</comment>
<dbReference type="HAMAP" id="MF_00265">
    <property type="entry name" value="VapC_Nob1"/>
    <property type="match status" value="1"/>
</dbReference>
<keyword evidence="5 8" id="KW-0378">Hydrolase</keyword>